<gene>
    <name evidence="5 7" type="primary">tgt</name>
    <name evidence="7" type="ORF">K8G79_07040</name>
</gene>
<sequence>MIFELLKTDAVTGARRGRLRTPHGTVETPVFMPCGTGGAVKALTPHELETEGVQLALCNTYHLYLRPGHRLIEQLGGLHRFMAWPGSILTDSGGFQVYSLAPLRQISEKGVNFRSHLDGSLHFLSPELAIEIQKSLGADIIMPLDECAPYPSTTDYLQRSLELTLKWAERSRAAHPDGQPALFGILQGGTDKALREQAATALQKIGFDGYALGGLSVSEPSAVMYETIAHTTPLLPADRPRYLMGVGTPEDLVEGVMRGVDMFDCVMPTRHGRTGSLFTSQGRINIKGARHASDERPPDLSCDCYTCRHFSRAYLRHLFMAGEILGLRLNTLHNLHFYLTLMQQIRQAIEDGSFAAFRTRFFERTGMPDRNETITERD</sequence>
<feature type="binding site" evidence="5">
    <location>
        <position position="304"/>
    </location>
    <ligand>
        <name>Zn(2+)</name>
        <dbReference type="ChEBI" id="CHEBI:29105"/>
    </ligand>
</feature>
<evidence type="ECO:0000259" key="6">
    <source>
        <dbReference type="Pfam" id="PF01702"/>
    </source>
</evidence>
<dbReference type="NCBIfam" id="TIGR00449">
    <property type="entry name" value="tgt_general"/>
    <property type="match status" value="1"/>
</dbReference>
<dbReference type="AlphaFoldDB" id="A0AAJ1AKJ2"/>
<comment type="catalytic activity">
    <reaction evidence="4 5">
        <text>7-aminomethyl-7-carbaguanine + guanosine(34) in tRNA = 7-aminomethyl-7-carbaguanosine(34) in tRNA + guanine</text>
        <dbReference type="Rhea" id="RHEA:24104"/>
        <dbReference type="Rhea" id="RHEA-COMP:10341"/>
        <dbReference type="Rhea" id="RHEA-COMP:10342"/>
        <dbReference type="ChEBI" id="CHEBI:16235"/>
        <dbReference type="ChEBI" id="CHEBI:58703"/>
        <dbReference type="ChEBI" id="CHEBI:74269"/>
        <dbReference type="ChEBI" id="CHEBI:82833"/>
        <dbReference type="EC" id="2.4.2.29"/>
    </reaction>
</comment>
<dbReference type="PANTHER" id="PTHR46499:SF1">
    <property type="entry name" value="QUEUINE TRNA-RIBOSYLTRANSFERASE"/>
    <property type="match status" value="1"/>
</dbReference>
<dbReference type="Proteomes" id="UP001197609">
    <property type="component" value="Unassembled WGS sequence"/>
</dbReference>
<proteinExistence type="inferred from homology"/>
<feature type="binding site" evidence="5">
    <location>
        <position position="145"/>
    </location>
    <ligand>
        <name>substrate</name>
    </ligand>
</feature>
<keyword evidence="5" id="KW-0862">Zinc</keyword>
<feature type="active site" description="Proton acceptor" evidence="5">
    <location>
        <position position="91"/>
    </location>
</feature>
<dbReference type="NCBIfam" id="TIGR00430">
    <property type="entry name" value="Q_tRNA_tgt"/>
    <property type="match status" value="1"/>
</dbReference>
<keyword evidence="5" id="KW-0671">Queuosine biosynthesis</keyword>
<feature type="binding site" evidence="5">
    <location>
        <begin position="91"/>
        <end position="95"/>
    </location>
    <ligand>
        <name>substrate</name>
    </ligand>
</feature>
<feature type="domain" description="tRNA-guanine(15) transglycosylase-like" evidence="6">
    <location>
        <begin position="12"/>
        <end position="364"/>
    </location>
</feature>
<comment type="pathway">
    <text evidence="5">tRNA modification; tRNA-queuosine biosynthesis.</text>
</comment>
<dbReference type="EC" id="2.4.2.29" evidence="5"/>
<accession>A0AAJ1AKJ2</accession>
<evidence type="ECO:0000256" key="1">
    <source>
        <dbReference type="ARBA" id="ARBA00022676"/>
    </source>
</evidence>
<dbReference type="PANTHER" id="PTHR46499">
    <property type="entry name" value="QUEUINE TRNA-RIBOSYLTRANSFERASE"/>
    <property type="match status" value="1"/>
</dbReference>
<dbReference type="Pfam" id="PF01702">
    <property type="entry name" value="TGT"/>
    <property type="match status" value="1"/>
</dbReference>
<evidence type="ECO:0000256" key="5">
    <source>
        <dbReference type="HAMAP-Rule" id="MF_00168"/>
    </source>
</evidence>
<name>A0AAJ1AKJ2_9BACT</name>
<protein>
    <recommendedName>
        <fullName evidence="5">Queuine tRNA-ribosyltransferase</fullName>
        <ecNumber evidence="5">2.4.2.29</ecNumber>
    </recommendedName>
    <alternativeName>
        <fullName evidence="5">Guanine insertion enzyme</fullName>
    </alternativeName>
    <alternativeName>
        <fullName evidence="5">tRNA-guanine transglycosylase</fullName>
    </alternativeName>
</protein>
<comment type="caution">
    <text evidence="7">The sequence shown here is derived from an EMBL/GenBank/DDBJ whole genome shotgun (WGS) entry which is preliminary data.</text>
</comment>
<dbReference type="InterPro" id="IPR004803">
    <property type="entry name" value="TGT"/>
</dbReference>
<comment type="similarity">
    <text evidence="5">Belongs to the queuine tRNA-ribosyltransferase family.</text>
</comment>
<dbReference type="SUPFAM" id="SSF51713">
    <property type="entry name" value="tRNA-guanine transglycosylase"/>
    <property type="match status" value="1"/>
</dbReference>
<evidence type="ECO:0000256" key="4">
    <source>
        <dbReference type="ARBA" id="ARBA00050112"/>
    </source>
</evidence>
<keyword evidence="5" id="KW-0479">Metal-binding</keyword>
<comment type="subunit">
    <text evidence="5">Homodimer. Within each dimer, one monomer is responsible for RNA recognition and catalysis, while the other monomer binds to the replacement base PreQ1.</text>
</comment>
<organism evidence="7 8">
    <name type="scientific">Candidatus Methylomirabilis tolerans</name>
    <dbReference type="NCBI Taxonomy" id="3123416"/>
    <lineage>
        <taxon>Bacteria</taxon>
        <taxon>Candidatus Methylomirabilota</taxon>
        <taxon>Candidatus Methylomirabilia</taxon>
        <taxon>Candidatus Methylomirabilales</taxon>
        <taxon>Candidatus Methylomirabilaceae</taxon>
        <taxon>Candidatus Methylomirabilis</taxon>
    </lineage>
</organism>
<keyword evidence="1 5" id="KW-0328">Glycosyltransferase</keyword>
<feature type="region of interest" description="RNA binding" evidence="5">
    <location>
        <begin position="245"/>
        <end position="251"/>
    </location>
</feature>
<evidence type="ECO:0000313" key="7">
    <source>
        <dbReference type="EMBL" id="MBZ0159872.1"/>
    </source>
</evidence>
<feature type="binding site" evidence="5">
    <location>
        <position position="214"/>
    </location>
    <ligand>
        <name>substrate</name>
    </ligand>
</feature>
<evidence type="ECO:0000313" key="8">
    <source>
        <dbReference type="Proteomes" id="UP001197609"/>
    </source>
</evidence>
<comment type="cofactor">
    <cofactor evidence="5">
        <name>Zn(2+)</name>
        <dbReference type="ChEBI" id="CHEBI:29105"/>
    </cofactor>
    <text evidence="5">Binds 1 zinc ion per subunit.</text>
</comment>
<feature type="binding site" evidence="5">
    <location>
        <position position="302"/>
    </location>
    <ligand>
        <name>Zn(2+)</name>
        <dbReference type="ChEBI" id="CHEBI:29105"/>
    </ligand>
</feature>
<dbReference type="FunFam" id="3.20.20.105:FF:000001">
    <property type="entry name" value="Queuine tRNA-ribosyltransferase"/>
    <property type="match status" value="1"/>
</dbReference>
<dbReference type="InterPro" id="IPR036511">
    <property type="entry name" value="TGT-like_sf"/>
</dbReference>
<feature type="active site" description="Nucleophile" evidence="5">
    <location>
        <position position="264"/>
    </location>
</feature>
<evidence type="ECO:0000256" key="3">
    <source>
        <dbReference type="ARBA" id="ARBA00022694"/>
    </source>
</evidence>
<evidence type="ECO:0000256" key="2">
    <source>
        <dbReference type="ARBA" id="ARBA00022679"/>
    </source>
</evidence>
<feature type="binding site" evidence="5">
    <location>
        <position position="187"/>
    </location>
    <ligand>
        <name>substrate</name>
    </ligand>
</feature>
<dbReference type="HAMAP" id="MF_00168">
    <property type="entry name" value="Q_tRNA_Tgt"/>
    <property type="match status" value="1"/>
</dbReference>
<keyword evidence="2 5" id="KW-0808">Transferase</keyword>
<feature type="binding site" evidence="5">
    <location>
        <position position="307"/>
    </location>
    <ligand>
        <name>Zn(2+)</name>
        <dbReference type="ChEBI" id="CHEBI:29105"/>
    </ligand>
</feature>
<dbReference type="EMBL" id="JAIOIU010000083">
    <property type="protein sequence ID" value="MBZ0159872.1"/>
    <property type="molecule type" value="Genomic_DNA"/>
</dbReference>
<dbReference type="GO" id="GO:0008479">
    <property type="term" value="F:tRNA-guanosine(34) queuine transglycosylase activity"/>
    <property type="evidence" value="ECO:0007669"/>
    <property type="project" value="UniProtKB-UniRule"/>
</dbReference>
<dbReference type="InterPro" id="IPR050076">
    <property type="entry name" value="ArchSynthase1/Queuine_TRR"/>
</dbReference>
<dbReference type="GO" id="GO:0046872">
    <property type="term" value="F:metal ion binding"/>
    <property type="evidence" value="ECO:0007669"/>
    <property type="project" value="UniProtKB-KW"/>
</dbReference>
<reference evidence="7 8" key="1">
    <citation type="journal article" date="2021" name="bioRxiv">
        <title>Unraveling nitrogen, sulfur and carbon metabolic pathways and microbial community transcriptional responses to substrate deprivation and toxicity stresses in a bioreactor mimicking anoxic brackish coastal sediment conditions.</title>
        <authorList>
            <person name="Martins P.D."/>
            <person name="Echeveste M.J."/>
            <person name="Arshad A."/>
            <person name="Kurth J."/>
            <person name="Ouboter H."/>
            <person name="Jetten M.S.M."/>
            <person name="Welte C.U."/>
        </authorList>
    </citation>
    <scope>NUCLEOTIDE SEQUENCE [LARGE SCALE GENOMIC DNA]</scope>
    <source>
        <strain evidence="7">MAG_38</strain>
    </source>
</reference>
<feature type="region of interest" description="RNA binding; important for wobble base 34 recognition" evidence="5">
    <location>
        <begin position="269"/>
        <end position="273"/>
    </location>
</feature>
<comment type="function">
    <text evidence="5">Catalyzes the base-exchange of a guanine (G) residue with the queuine precursor 7-aminomethyl-7-deazaguanine (PreQ1) at position 34 (anticodon wobble position) in tRNAs with GU(N) anticodons (tRNA-Asp, -Asn, -His and -Tyr). Catalysis occurs through a double-displacement mechanism. The nucleophile active site attacks the C1' of nucleotide 34 to detach the guanine base from the RNA, forming a covalent enzyme-RNA intermediate. The proton acceptor active site deprotonates the incoming PreQ1, allowing a nucleophilic attack on the C1' of the ribose to form the product. After dissociation, two additional enzymatic reactions on the tRNA convert PreQ1 to queuine (Q), resulting in the hypermodified nucleoside queuosine (7-(((4,5-cis-dihydroxy-2-cyclopenten-1-yl)amino)methyl)-7-deazaguanosine).</text>
</comment>
<dbReference type="InterPro" id="IPR002616">
    <property type="entry name" value="tRNA_ribo_trans-like"/>
</dbReference>
<feature type="binding site" evidence="5">
    <location>
        <position position="333"/>
    </location>
    <ligand>
        <name>Zn(2+)</name>
        <dbReference type="ChEBI" id="CHEBI:29105"/>
    </ligand>
</feature>
<keyword evidence="3 5" id="KW-0819">tRNA processing</keyword>
<dbReference type="Gene3D" id="3.20.20.105">
    <property type="entry name" value="Queuine tRNA-ribosyltransferase-like"/>
    <property type="match status" value="1"/>
</dbReference>
<dbReference type="GO" id="GO:0005829">
    <property type="term" value="C:cytosol"/>
    <property type="evidence" value="ECO:0007669"/>
    <property type="project" value="TreeGrafter"/>
</dbReference>
<dbReference type="GO" id="GO:0008616">
    <property type="term" value="P:tRNA queuosine(34) biosynthetic process"/>
    <property type="evidence" value="ECO:0007669"/>
    <property type="project" value="UniProtKB-UniRule"/>
</dbReference>